<keyword evidence="4" id="KW-0560">Oxidoreductase</keyword>
<dbReference type="Proteomes" id="UP001556631">
    <property type="component" value="Unassembled WGS sequence"/>
</dbReference>
<comment type="cofactor">
    <cofactor evidence="1">
        <name>FAD</name>
        <dbReference type="ChEBI" id="CHEBI:57692"/>
    </cofactor>
</comment>
<evidence type="ECO:0000256" key="2">
    <source>
        <dbReference type="ARBA" id="ARBA00022630"/>
    </source>
</evidence>
<gene>
    <name evidence="7" type="ORF">AB3X52_06900</name>
</gene>
<dbReference type="PANTHER" id="PTHR11748">
    <property type="entry name" value="D-LACTATE DEHYDROGENASE"/>
    <property type="match status" value="1"/>
</dbReference>
<keyword evidence="3" id="KW-0274">FAD</keyword>
<name>A0ABV3SZ93_9ACTN</name>
<dbReference type="InterPro" id="IPR004113">
    <property type="entry name" value="FAD-bd_oxidored_4_C"/>
</dbReference>
<dbReference type="SUPFAM" id="SSF56176">
    <property type="entry name" value="FAD-binding/transporter-associated domain-like"/>
    <property type="match status" value="1"/>
</dbReference>
<protein>
    <submittedName>
        <fullName evidence="7">FAD-binding oxidoreductase</fullName>
    </submittedName>
</protein>
<dbReference type="RefSeq" id="WP_367992617.1">
    <property type="nucleotide sequence ID" value="NZ_JBFPJR010000009.1"/>
</dbReference>
<organism evidence="7 8">
    <name type="scientific">Nocardioides eburneus</name>
    <dbReference type="NCBI Taxonomy" id="3231482"/>
    <lineage>
        <taxon>Bacteria</taxon>
        <taxon>Bacillati</taxon>
        <taxon>Actinomycetota</taxon>
        <taxon>Actinomycetes</taxon>
        <taxon>Propionibacteriales</taxon>
        <taxon>Nocardioidaceae</taxon>
        <taxon>Nocardioides</taxon>
    </lineage>
</organism>
<keyword evidence="8" id="KW-1185">Reference proteome</keyword>
<reference evidence="7 8" key="1">
    <citation type="submission" date="2024-07" db="EMBL/GenBank/DDBJ databases">
        <authorList>
            <person name="Lee S."/>
            <person name="Kang M."/>
        </authorList>
    </citation>
    <scope>NUCLEOTIDE SEQUENCE [LARGE SCALE GENOMIC DNA]</scope>
    <source>
        <strain evidence="7 8">DS6</strain>
    </source>
</reference>
<dbReference type="PANTHER" id="PTHR11748:SF103">
    <property type="entry name" value="GLYCOLATE OXIDASE SUBUNIT GLCE"/>
    <property type="match status" value="1"/>
</dbReference>
<evidence type="ECO:0000313" key="8">
    <source>
        <dbReference type="Proteomes" id="UP001556631"/>
    </source>
</evidence>
<dbReference type="InterPro" id="IPR016166">
    <property type="entry name" value="FAD-bd_PCMH"/>
</dbReference>
<accession>A0ABV3SZ93</accession>
<feature type="domain" description="FAD-binding PCMH-type" evidence="6">
    <location>
        <begin position="13"/>
        <end position="192"/>
    </location>
</feature>
<sequence length="402" mass="41552">MERTAGRLGTTAVDGVPAGRVERPTSTTEVSALLRETAAAKETLVPCGARTKLTWGLPPDSADVLLDLSALRGVVEHQAGDLIVTARAGTPLREVQECVAATGQRLLVDETLPGATVGGTLATHASGPHRLVGGTMRDLLIGVTLVRADGVVAKAGGKVVKNVAGYDVGKLLVGSYGTLAVVTECTFRLHPVPAARRWLTARVGSAEEAQELTRAVVHAQVVPAAVEIALDPAGDGALSVLLEGRPDGVAGRAGVVRELWGGPAESGDAPEGWGAYPWDPSVTGEDRAVALKLAFRLSGLRDVLTEARGLRIRGSAGAGVLYAALGVEAGRGSHEEVAATVERLRGVCAHHHGSLVVLDAPGSLKPALDMWGPVPALGLMQRVKDEFDPDHRLSPGRFVGGI</sequence>
<dbReference type="Gene3D" id="3.30.465.10">
    <property type="match status" value="1"/>
</dbReference>
<comment type="caution">
    <text evidence="7">The sequence shown here is derived from an EMBL/GenBank/DDBJ whole genome shotgun (WGS) entry which is preliminary data.</text>
</comment>
<feature type="region of interest" description="Disordered" evidence="5">
    <location>
        <begin position="1"/>
        <end position="26"/>
    </location>
</feature>
<dbReference type="InterPro" id="IPR016164">
    <property type="entry name" value="FAD-linked_Oxase-like_C"/>
</dbReference>
<evidence type="ECO:0000256" key="4">
    <source>
        <dbReference type="ARBA" id="ARBA00023002"/>
    </source>
</evidence>
<dbReference type="Pfam" id="PF02913">
    <property type="entry name" value="FAD-oxidase_C"/>
    <property type="match status" value="1"/>
</dbReference>
<evidence type="ECO:0000259" key="6">
    <source>
        <dbReference type="PROSITE" id="PS51387"/>
    </source>
</evidence>
<dbReference type="InterPro" id="IPR036318">
    <property type="entry name" value="FAD-bd_PCMH-like_sf"/>
</dbReference>
<keyword evidence="2" id="KW-0285">Flavoprotein</keyword>
<evidence type="ECO:0000256" key="5">
    <source>
        <dbReference type="SAM" id="MobiDB-lite"/>
    </source>
</evidence>
<dbReference type="EMBL" id="JBFPJR010000009">
    <property type="protein sequence ID" value="MEX0427338.1"/>
    <property type="molecule type" value="Genomic_DNA"/>
</dbReference>
<dbReference type="InterPro" id="IPR006094">
    <property type="entry name" value="Oxid_FAD_bind_N"/>
</dbReference>
<dbReference type="PROSITE" id="PS51387">
    <property type="entry name" value="FAD_PCMH"/>
    <property type="match status" value="1"/>
</dbReference>
<dbReference type="SUPFAM" id="SSF55103">
    <property type="entry name" value="FAD-linked oxidases, C-terminal domain"/>
    <property type="match status" value="1"/>
</dbReference>
<dbReference type="Pfam" id="PF01565">
    <property type="entry name" value="FAD_binding_4"/>
    <property type="match status" value="1"/>
</dbReference>
<evidence type="ECO:0000256" key="1">
    <source>
        <dbReference type="ARBA" id="ARBA00001974"/>
    </source>
</evidence>
<proteinExistence type="predicted"/>
<evidence type="ECO:0000256" key="3">
    <source>
        <dbReference type="ARBA" id="ARBA00022827"/>
    </source>
</evidence>
<evidence type="ECO:0000313" key="7">
    <source>
        <dbReference type="EMBL" id="MEX0427338.1"/>
    </source>
</evidence>
<dbReference type="InterPro" id="IPR016169">
    <property type="entry name" value="FAD-bd_PCMH_sub2"/>
</dbReference>